<dbReference type="eggNOG" id="COG1776">
    <property type="taxonomic scope" value="Bacteria"/>
</dbReference>
<dbReference type="InterPro" id="IPR028976">
    <property type="entry name" value="CheC-like_sf"/>
</dbReference>
<comment type="subcellular location">
    <subcellularLocation>
        <location evidence="1">Cell membrane</location>
        <topology evidence="1">Peripheral membrane protein</topology>
        <orientation evidence="1">Cytoplasmic side</orientation>
    </subcellularLocation>
</comment>
<dbReference type="InterPro" id="IPR012826">
    <property type="entry name" value="FliN"/>
</dbReference>
<feature type="domain" description="Flagellar motor switch protein FliN-like C-terminal" evidence="10">
    <location>
        <begin position="288"/>
        <end position="357"/>
    </location>
</feature>
<dbReference type="InterPro" id="IPR051469">
    <property type="entry name" value="FliN/MopA/SpaO"/>
</dbReference>
<proteinExistence type="inferred from homology"/>
<dbReference type="EMBL" id="JNUP01000023">
    <property type="protein sequence ID" value="KGE73535.1"/>
    <property type="molecule type" value="Genomic_DNA"/>
</dbReference>
<organism evidence="11 12">
    <name type="scientific">Spirochaeta lutea</name>
    <dbReference type="NCBI Taxonomy" id="1480694"/>
    <lineage>
        <taxon>Bacteria</taxon>
        <taxon>Pseudomonadati</taxon>
        <taxon>Spirochaetota</taxon>
        <taxon>Spirochaetia</taxon>
        <taxon>Spirochaetales</taxon>
        <taxon>Spirochaetaceae</taxon>
        <taxon>Spirochaeta</taxon>
    </lineage>
</organism>
<dbReference type="GO" id="GO:0009425">
    <property type="term" value="C:bacterial-type flagellum basal body"/>
    <property type="evidence" value="ECO:0007669"/>
    <property type="project" value="InterPro"/>
</dbReference>
<comment type="function">
    <text evidence="8">FliM is one of three proteins (FliG, FliN, FliM) that forms the rotor-mounted switch complex (C ring), located at the base of the basal body. This complex interacts with the CheY and CheZ chemotaxis proteins, in addition to contacting components of the motor that determine the direction of flagellar rotation.</text>
</comment>
<reference evidence="11 12" key="1">
    <citation type="submission" date="2014-05" db="EMBL/GenBank/DDBJ databases">
        <title>De novo Genome Sequence of Spirocheata sp.</title>
        <authorList>
            <person name="Shivani Y."/>
            <person name="Subhash Y."/>
            <person name="Tushar L."/>
            <person name="Sasikala C."/>
            <person name="Ramana C.V."/>
        </authorList>
    </citation>
    <scope>NUCLEOTIDE SEQUENCE [LARGE SCALE GENOMIC DNA]</scope>
    <source>
        <strain evidence="11 12">JC230</strain>
    </source>
</reference>
<evidence type="ECO:0000256" key="8">
    <source>
        <dbReference type="ARBA" id="ARBA00025044"/>
    </source>
</evidence>
<feature type="region of interest" description="Disordered" evidence="9">
    <location>
        <begin position="211"/>
        <end position="230"/>
    </location>
</feature>
<dbReference type="Gene3D" id="2.30.330.10">
    <property type="entry name" value="SpoA-like"/>
    <property type="match status" value="1"/>
</dbReference>
<dbReference type="PANTHER" id="PTHR43484:SF1">
    <property type="entry name" value="FLAGELLAR MOTOR SWITCH PROTEIN FLIN"/>
    <property type="match status" value="1"/>
</dbReference>
<feature type="compositionally biased region" description="Polar residues" evidence="9">
    <location>
        <begin position="216"/>
        <end position="230"/>
    </location>
</feature>
<dbReference type="InterPro" id="IPR001172">
    <property type="entry name" value="FliN_T3SS_HrcQb"/>
</dbReference>
<evidence type="ECO:0000256" key="1">
    <source>
        <dbReference type="ARBA" id="ARBA00004413"/>
    </source>
</evidence>
<dbReference type="SUPFAM" id="SSF103039">
    <property type="entry name" value="CheC-like"/>
    <property type="match status" value="1"/>
</dbReference>
<dbReference type="GO" id="GO:0003774">
    <property type="term" value="F:cytoskeletal motor activity"/>
    <property type="evidence" value="ECO:0007669"/>
    <property type="project" value="InterPro"/>
</dbReference>
<evidence type="ECO:0000256" key="7">
    <source>
        <dbReference type="ARBA" id="ARBA00023136"/>
    </source>
</evidence>
<sequence>MSDGSLSQDEIDALLQGSTGMDLEEPKPAGSDGLSDQQVKQFISIIQGTVDTQGSNFAMLLGKSVTIGAPKSEQLSKAELAGGLEDGGVQLHLDLEDGVDGSHGYLISKETALGIAGPMMGLDGVDLDDAAMNALQEAFSNLSGPVVTALSDSTGKSFMTQPPEGEEFTGRPAVRGQKFLRIAYPLSIEGNDAGTIYQYFELPAVASMLEKGKSGGSSSNDPLSQAMNMQNQSMPDMSGLEGWGMSGGGAQGGGQAMQGNGASVQSVQFPSFNQGAQGQGEQGNIGLLMDVYMEMTVELGRTKRLIKDILGMGEGTIIELDKLAGEPVDILVNHKLIARGEVVVIDENFGVRVTEIISTMERINNMT</sequence>
<evidence type="ECO:0000256" key="3">
    <source>
        <dbReference type="ARBA" id="ARBA00021897"/>
    </source>
</evidence>
<dbReference type="STRING" id="1480694.DC28_02395"/>
<comment type="similarity">
    <text evidence="2">Belongs to the FliN/MopA/SpaO family.</text>
</comment>
<dbReference type="OrthoDB" id="9773459at2"/>
<dbReference type="eggNOG" id="COG1886">
    <property type="taxonomic scope" value="Bacteria"/>
</dbReference>
<keyword evidence="5" id="KW-0145">Chemotaxis</keyword>
<evidence type="ECO:0000256" key="2">
    <source>
        <dbReference type="ARBA" id="ARBA00009226"/>
    </source>
</evidence>
<dbReference type="Proteomes" id="UP000029692">
    <property type="component" value="Unassembled WGS sequence"/>
</dbReference>
<dbReference type="SUPFAM" id="SSF101801">
    <property type="entry name" value="Surface presentation of antigens (SPOA)"/>
    <property type="match status" value="1"/>
</dbReference>
<dbReference type="RefSeq" id="WP_037545364.1">
    <property type="nucleotide sequence ID" value="NZ_JNUP01000023.1"/>
</dbReference>
<evidence type="ECO:0000256" key="6">
    <source>
        <dbReference type="ARBA" id="ARBA00022779"/>
    </source>
</evidence>
<evidence type="ECO:0000313" key="12">
    <source>
        <dbReference type="Proteomes" id="UP000029692"/>
    </source>
</evidence>
<keyword evidence="7" id="KW-0472">Membrane</keyword>
<dbReference type="PANTHER" id="PTHR43484">
    <property type="match status" value="1"/>
</dbReference>
<comment type="caution">
    <text evidence="11">The sequence shown here is derived from an EMBL/GenBank/DDBJ whole genome shotgun (WGS) entry which is preliminary data.</text>
</comment>
<evidence type="ECO:0000256" key="9">
    <source>
        <dbReference type="SAM" id="MobiDB-lite"/>
    </source>
</evidence>
<feature type="region of interest" description="Disordered" evidence="9">
    <location>
        <begin position="240"/>
        <end position="261"/>
    </location>
</feature>
<gene>
    <name evidence="11" type="ORF">DC28_02395</name>
</gene>
<dbReference type="InterPro" id="IPR036429">
    <property type="entry name" value="SpoA-like_sf"/>
</dbReference>
<dbReference type="PRINTS" id="PR00956">
    <property type="entry name" value="FLGMOTORFLIN"/>
</dbReference>
<dbReference type="GO" id="GO:0071973">
    <property type="term" value="P:bacterial-type flagellum-dependent cell motility"/>
    <property type="evidence" value="ECO:0007669"/>
    <property type="project" value="InterPro"/>
</dbReference>
<dbReference type="InterPro" id="IPR001543">
    <property type="entry name" value="FliN-like_C"/>
</dbReference>
<dbReference type="GO" id="GO:0006935">
    <property type="term" value="P:chemotaxis"/>
    <property type="evidence" value="ECO:0007669"/>
    <property type="project" value="UniProtKB-KW"/>
</dbReference>
<keyword evidence="6" id="KW-0283">Flagellar rotation</keyword>
<dbReference type="NCBIfam" id="TIGR02480">
    <property type="entry name" value="fliN"/>
    <property type="match status" value="1"/>
</dbReference>
<dbReference type="GO" id="GO:0005886">
    <property type="term" value="C:plasma membrane"/>
    <property type="evidence" value="ECO:0007669"/>
    <property type="project" value="UniProtKB-SubCell"/>
</dbReference>
<protein>
    <recommendedName>
        <fullName evidence="3">Flagellar motor switch protein FliN</fullName>
    </recommendedName>
</protein>
<accession>A0A098R051</accession>
<evidence type="ECO:0000256" key="4">
    <source>
        <dbReference type="ARBA" id="ARBA00022475"/>
    </source>
</evidence>
<evidence type="ECO:0000259" key="10">
    <source>
        <dbReference type="Pfam" id="PF01052"/>
    </source>
</evidence>
<feature type="compositionally biased region" description="Gly residues" evidence="9">
    <location>
        <begin position="241"/>
        <end position="256"/>
    </location>
</feature>
<name>A0A098R051_9SPIO</name>
<dbReference type="Pfam" id="PF01052">
    <property type="entry name" value="FliMN_C"/>
    <property type="match status" value="1"/>
</dbReference>
<dbReference type="Gene3D" id="3.40.1550.10">
    <property type="entry name" value="CheC-like"/>
    <property type="match status" value="1"/>
</dbReference>
<keyword evidence="4" id="KW-1003">Cell membrane</keyword>
<keyword evidence="12" id="KW-1185">Reference proteome</keyword>
<evidence type="ECO:0000313" key="11">
    <source>
        <dbReference type="EMBL" id="KGE73535.1"/>
    </source>
</evidence>
<evidence type="ECO:0000256" key="5">
    <source>
        <dbReference type="ARBA" id="ARBA00022500"/>
    </source>
</evidence>
<dbReference type="AlphaFoldDB" id="A0A098R051"/>